<dbReference type="Proteomes" id="UP000256838">
    <property type="component" value="Unassembled WGS sequence"/>
</dbReference>
<keyword evidence="4" id="KW-1185">Reference proteome</keyword>
<accession>A0A3D8JXR9</accession>
<sequence length="911" mass="98910">MAADNGDTLTPVSQWAYPFPQKNASGTVDPDAYLAGLQGSDGPFPLGLNGLWHGGIHLDQAGASLTAADSAMDRSGGVRCIADGVVVAYRLDSDYQHLTYPDNSTALYSRSFTLVKHKLTLPAAPSNAPNAPNVPTTAPANNEPNKLSTDPADSLVFFSLYMHLAPCTVYQHSEQDKNKKTWPGYYNAEPLYTVSDQRATDKQEHVETGDPVKGSHVHRDNHNHAGENIGILPSGSKVKIQRPAHAPKNWGRIASILSGDIAPLEPGTAVPPDASHGWVFLPWLDSEIDPAALDSVYVLPKPAHIGAGEVVGYLGEYQNAEHASTLPPSPKRALLHVEVFAGDDLQAFIGRSRARAAQLTQEPKTQLVLSKGANLYGYKTDGDLTLPANTVVKLASDAPQTGMWTKVQVKAAGAGSATNYWIVRSELASNGARRAWNSFPLSLSGAPTGTSDYARVINIAGLPEHVDDQKHTWYEVDAGDATMNTVNGFVCASGQPNVSLQNKWAWAGFELLSSNLTTADLYKRFLYLAGDNATPDEQAAFEASFNTAKSDALIAKLDEILTPKSQAQGKVGGQDLLAALGLKWRANRVDHLVVKYESEWGGSMSKWDALDPFMHDGLPYWTKEKERIKLLQMWDSCQAALQPVSTPSVYHFHPAGIVGNFSSAGFKCVNCSADLTMTSHVLSALFPNITTLNAEKYSTDLTKAFKKHSVNTCARVSHFLGQASVECTDFTSFEESLNYRDGHRLWGIYHSALVAGLHRLNPTWTEAQMRTYTETHLANNDAELGKVLFGNSQYPDVDYRGRGPLGVTWDRTYRAYQTASGTTVMPNPRLLATDSAIGCDASAWFWESNGISAPADRNSLHDVTNIINSALLRMHDRGNMAKRAFTLLNGSNNPCAEKWQNALTAANGWTS</sequence>
<dbReference type="AlphaFoldDB" id="A0A3D8JXR9"/>
<dbReference type="InterPro" id="IPR000726">
    <property type="entry name" value="Glyco_hydro_19_cat"/>
</dbReference>
<organism evidence="3 4">
    <name type="scientific">Trinickia dinghuensis</name>
    <dbReference type="NCBI Taxonomy" id="2291023"/>
    <lineage>
        <taxon>Bacteria</taxon>
        <taxon>Pseudomonadati</taxon>
        <taxon>Pseudomonadota</taxon>
        <taxon>Betaproteobacteria</taxon>
        <taxon>Burkholderiales</taxon>
        <taxon>Burkholderiaceae</taxon>
        <taxon>Trinickia</taxon>
    </lineage>
</organism>
<dbReference type="GO" id="GO:0004568">
    <property type="term" value="F:chitinase activity"/>
    <property type="evidence" value="ECO:0007669"/>
    <property type="project" value="InterPro"/>
</dbReference>
<evidence type="ECO:0000259" key="2">
    <source>
        <dbReference type="Pfam" id="PF00182"/>
    </source>
</evidence>
<name>A0A3D8JXR9_9BURK</name>
<gene>
    <name evidence="3" type="ORF">DWV00_19760</name>
</gene>
<dbReference type="Pfam" id="PF00182">
    <property type="entry name" value="Glyco_hydro_19"/>
    <property type="match status" value="1"/>
</dbReference>
<comment type="caution">
    <text evidence="3">The sequence shown here is derived from an EMBL/GenBank/DDBJ whole genome shotgun (WGS) entry which is preliminary data.</text>
</comment>
<proteinExistence type="predicted"/>
<evidence type="ECO:0000256" key="1">
    <source>
        <dbReference type="SAM" id="MobiDB-lite"/>
    </source>
</evidence>
<dbReference type="RefSeq" id="WP_115535258.1">
    <property type="nucleotide sequence ID" value="NZ_QRGA01000010.1"/>
</dbReference>
<dbReference type="InterPro" id="IPR023346">
    <property type="entry name" value="Lysozyme-like_dom_sf"/>
</dbReference>
<dbReference type="SUPFAM" id="SSF53955">
    <property type="entry name" value="Lysozyme-like"/>
    <property type="match status" value="1"/>
</dbReference>
<feature type="region of interest" description="Disordered" evidence="1">
    <location>
        <begin position="124"/>
        <end position="146"/>
    </location>
</feature>
<reference evidence="3 4" key="1">
    <citation type="submission" date="2018-08" db="EMBL/GenBank/DDBJ databases">
        <title>Paraburkholderia sp. DHOM06 isolated from forest soil.</title>
        <authorList>
            <person name="Gao Z.-H."/>
            <person name="Qiu L.-H."/>
        </authorList>
    </citation>
    <scope>NUCLEOTIDE SEQUENCE [LARGE SCALE GENOMIC DNA]</scope>
    <source>
        <strain evidence="3 4">DHOM06</strain>
    </source>
</reference>
<dbReference type="GO" id="GO:0016998">
    <property type="term" value="P:cell wall macromolecule catabolic process"/>
    <property type="evidence" value="ECO:0007669"/>
    <property type="project" value="InterPro"/>
</dbReference>
<dbReference type="EMBL" id="QRGA01000010">
    <property type="protein sequence ID" value="RDU97444.1"/>
    <property type="molecule type" value="Genomic_DNA"/>
</dbReference>
<dbReference type="OrthoDB" id="1242806at2"/>
<dbReference type="GO" id="GO:0006032">
    <property type="term" value="P:chitin catabolic process"/>
    <property type="evidence" value="ECO:0007669"/>
    <property type="project" value="InterPro"/>
</dbReference>
<protein>
    <recommendedName>
        <fullName evidence="2">Glycoside hydrolase family 19 catalytic domain-containing protein</fullName>
    </recommendedName>
</protein>
<evidence type="ECO:0000313" key="3">
    <source>
        <dbReference type="EMBL" id="RDU97444.1"/>
    </source>
</evidence>
<dbReference type="Gene3D" id="1.10.530.10">
    <property type="match status" value="1"/>
</dbReference>
<evidence type="ECO:0000313" key="4">
    <source>
        <dbReference type="Proteomes" id="UP000256838"/>
    </source>
</evidence>
<feature type="region of interest" description="Disordered" evidence="1">
    <location>
        <begin position="207"/>
        <end position="229"/>
    </location>
</feature>
<feature type="domain" description="Glycoside hydrolase family 19 catalytic" evidence="2">
    <location>
        <begin position="796"/>
        <end position="863"/>
    </location>
</feature>
<feature type="compositionally biased region" description="Low complexity" evidence="1">
    <location>
        <begin position="124"/>
        <end position="145"/>
    </location>
</feature>